<keyword evidence="4" id="KW-0804">Transcription</keyword>
<accession>A0A6A6A4R0</accession>
<dbReference type="EMBL" id="ML977514">
    <property type="protein sequence ID" value="KAF2126153.1"/>
    <property type="molecule type" value="Genomic_DNA"/>
</dbReference>
<comment type="subcellular location">
    <subcellularLocation>
        <location evidence="1 4">Nucleus</location>
    </subcellularLocation>
</comment>
<comment type="subunit">
    <text evidence="4">Component of the Mediator complex.</text>
</comment>
<dbReference type="Pfam" id="PF08612">
    <property type="entry name" value="Med20"/>
    <property type="match status" value="1"/>
</dbReference>
<evidence type="ECO:0000256" key="4">
    <source>
        <dbReference type="RuleBase" id="RU364152"/>
    </source>
</evidence>
<dbReference type="OrthoDB" id="1854899at2759"/>
<keyword evidence="7" id="KW-1185">Reference proteome</keyword>
<evidence type="ECO:0000256" key="5">
    <source>
        <dbReference type="SAM" id="MobiDB-lite"/>
    </source>
</evidence>
<evidence type="ECO:0000313" key="7">
    <source>
        <dbReference type="Proteomes" id="UP000799771"/>
    </source>
</evidence>
<feature type="region of interest" description="Disordered" evidence="5">
    <location>
        <begin position="178"/>
        <end position="202"/>
    </location>
</feature>
<dbReference type="GO" id="GO:0016592">
    <property type="term" value="C:mediator complex"/>
    <property type="evidence" value="ECO:0007669"/>
    <property type="project" value="InterPro"/>
</dbReference>
<name>A0A6A6A4R0_9PLEO</name>
<proteinExistence type="inferred from homology"/>
<organism evidence="6 7">
    <name type="scientific">Dothidotthia symphoricarpi CBS 119687</name>
    <dbReference type="NCBI Taxonomy" id="1392245"/>
    <lineage>
        <taxon>Eukaryota</taxon>
        <taxon>Fungi</taxon>
        <taxon>Dikarya</taxon>
        <taxon>Ascomycota</taxon>
        <taxon>Pezizomycotina</taxon>
        <taxon>Dothideomycetes</taxon>
        <taxon>Pleosporomycetidae</taxon>
        <taxon>Pleosporales</taxon>
        <taxon>Dothidotthiaceae</taxon>
        <taxon>Dothidotthia</taxon>
    </lineage>
</organism>
<dbReference type="GO" id="GO:0006357">
    <property type="term" value="P:regulation of transcription by RNA polymerase II"/>
    <property type="evidence" value="ECO:0007669"/>
    <property type="project" value="InterPro"/>
</dbReference>
<feature type="compositionally biased region" description="Low complexity" evidence="5">
    <location>
        <begin position="331"/>
        <end position="342"/>
    </location>
</feature>
<comment type="similarity">
    <text evidence="2 4">Belongs to the Mediator complex subunit 20 family.</text>
</comment>
<evidence type="ECO:0000313" key="6">
    <source>
        <dbReference type="EMBL" id="KAF2126153.1"/>
    </source>
</evidence>
<keyword evidence="4" id="KW-0805">Transcription regulation</keyword>
<keyword evidence="3 4" id="KW-0539">Nucleus</keyword>
<evidence type="ECO:0000256" key="3">
    <source>
        <dbReference type="ARBA" id="ARBA00023242"/>
    </source>
</evidence>
<evidence type="ECO:0000256" key="1">
    <source>
        <dbReference type="ARBA" id="ARBA00004123"/>
    </source>
</evidence>
<keyword evidence="4" id="KW-0010">Activator</keyword>
<evidence type="ECO:0000256" key="2">
    <source>
        <dbReference type="ARBA" id="ARBA00010743"/>
    </source>
</evidence>
<gene>
    <name evidence="4" type="primary">MED20</name>
    <name evidence="6" type="ORF">P153DRAFT_399611</name>
</gene>
<comment type="function">
    <text evidence="4">Component of the Mediator complex, a coactivator involved in the regulated transcription of nearly all RNA polymerase II-dependent genes. Mediator functions as a bridge to convey information from gene-specific regulatory proteins to the basal RNA polymerase II transcription machinery. Mediator is recruited to promoters by direct interactions with regulatory proteins and serves as a scaffold for the assembly of a functional preinitiation complex with RNA polymerase II and the general transcription factors.</text>
</comment>
<sequence length="363" mass="39267">MKYSGLYYVNNPSASLDDALKIVNTLVQGIETSFPAATRQSPWSLSYRAFRDTIAPNFAAADAEGKPKPYLHSYQHILHHSSLATNRAYIYVQPAEGSGVVTAIPSQQQDAHASLLRHQHAALWTQRHVLAVQQGTTYAGGLFTVQIGELRASREGPQSGGVQSPGIVVCISTAIGSSDDDDEHNLDYAPSKNDPAPDDGPVDIEGTQSIIRDFWARIIDGRDLGRSEAREVMMTPESVKGMDEKDAMVRMWCEVLRLRGDAGLPVALYQNVPPIDDLANAAMDNTTDLAALTDALMDSINRWTDTTTGLPASAYSILDQILYNTTRASAVRSSAAPSAAPNRVDDSPGQAERSSHPPRPTQP</sequence>
<dbReference type="InterPro" id="IPR013921">
    <property type="entry name" value="Mediator_Med20"/>
</dbReference>
<dbReference type="Proteomes" id="UP000799771">
    <property type="component" value="Unassembled WGS sequence"/>
</dbReference>
<reference evidence="6" key="1">
    <citation type="journal article" date="2020" name="Stud. Mycol.">
        <title>101 Dothideomycetes genomes: a test case for predicting lifestyles and emergence of pathogens.</title>
        <authorList>
            <person name="Haridas S."/>
            <person name="Albert R."/>
            <person name="Binder M."/>
            <person name="Bloem J."/>
            <person name="Labutti K."/>
            <person name="Salamov A."/>
            <person name="Andreopoulos B."/>
            <person name="Baker S."/>
            <person name="Barry K."/>
            <person name="Bills G."/>
            <person name="Bluhm B."/>
            <person name="Cannon C."/>
            <person name="Castanera R."/>
            <person name="Culley D."/>
            <person name="Daum C."/>
            <person name="Ezra D."/>
            <person name="Gonzalez J."/>
            <person name="Henrissat B."/>
            <person name="Kuo A."/>
            <person name="Liang C."/>
            <person name="Lipzen A."/>
            <person name="Lutzoni F."/>
            <person name="Magnuson J."/>
            <person name="Mondo S."/>
            <person name="Nolan M."/>
            <person name="Ohm R."/>
            <person name="Pangilinan J."/>
            <person name="Park H.-J."/>
            <person name="Ramirez L."/>
            <person name="Alfaro M."/>
            <person name="Sun H."/>
            <person name="Tritt A."/>
            <person name="Yoshinaga Y."/>
            <person name="Zwiers L.-H."/>
            <person name="Turgeon B."/>
            <person name="Goodwin S."/>
            <person name="Spatafora J."/>
            <person name="Crous P."/>
            <person name="Grigoriev I."/>
        </authorList>
    </citation>
    <scope>NUCLEOTIDE SEQUENCE</scope>
    <source>
        <strain evidence="6">CBS 119687</strain>
    </source>
</reference>
<dbReference type="GO" id="GO:0003712">
    <property type="term" value="F:transcription coregulator activity"/>
    <property type="evidence" value="ECO:0007669"/>
    <property type="project" value="InterPro"/>
</dbReference>
<dbReference type="AlphaFoldDB" id="A0A6A6A4R0"/>
<protein>
    <recommendedName>
        <fullName evidence="4">Mediator of RNA polymerase II transcription subunit 20</fullName>
    </recommendedName>
    <alternativeName>
        <fullName evidence="4">Mediator complex subunit 20</fullName>
    </alternativeName>
</protein>
<feature type="region of interest" description="Disordered" evidence="5">
    <location>
        <begin position="331"/>
        <end position="363"/>
    </location>
</feature>